<reference evidence="2" key="1">
    <citation type="submission" date="2020-03" db="EMBL/GenBank/DDBJ databases">
        <title>A high-quality chromosome-level genome assembly of a woody plant with both climbing and erect habits, Rhamnella rubrinervis.</title>
        <authorList>
            <person name="Lu Z."/>
            <person name="Yang Y."/>
            <person name="Zhu X."/>
            <person name="Sun Y."/>
        </authorList>
    </citation>
    <scope>NUCLEOTIDE SEQUENCE</scope>
    <source>
        <strain evidence="2">BYM</strain>
        <tissue evidence="2">Leaf</tissue>
    </source>
</reference>
<comment type="caution">
    <text evidence="2">The sequence shown here is derived from an EMBL/GenBank/DDBJ whole genome shotgun (WGS) entry which is preliminary data.</text>
</comment>
<dbReference type="Proteomes" id="UP000796880">
    <property type="component" value="Unassembled WGS sequence"/>
</dbReference>
<evidence type="ECO:0000313" key="3">
    <source>
        <dbReference type="Proteomes" id="UP000796880"/>
    </source>
</evidence>
<proteinExistence type="predicted"/>
<protein>
    <submittedName>
        <fullName evidence="2">Uncharacterized protein</fullName>
    </submittedName>
</protein>
<accession>A0A8K0HGC4</accession>
<evidence type="ECO:0000313" key="2">
    <source>
        <dbReference type="EMBL" id="KAF3451659.1"/>
    </source>
</evidence>
<organism evidence="2 3">
    <name type="scientific">Rhamnella rubrinervis</name>
    <dbReference type="NCBI Taxonomy" id="2594499"/>
    <lineage>
        <taxon>Eukaryota</taxon>
        <taxon>Viridiplantae</taxon>
        <taxon>Streptophyta</taxon>
        <taxon>Embryophyta</taxon>
        <taxon>Tracheophyta</taxon>
        <taxon>Spermatophyta</taxon>
        <taxon>Magnoliopsida</taxon>
        <taxon>eudicotyledons</taxon>
        <taxon>Gunneridae</taxon>
        <taxon>Pentapetalae</taxon>
        <taxon>rosids</taxon>
        <taxon>fabids</taxon>
        <taxon>Rosales</taxon>
        <taxon>Rhamnaceae</taxon>
        <taxon>rhamnoid group</taxon>
        <taxon>Rhamneae</taxon>
        <taxon>Rhamnella</taxon>
    </lineage>
</organism>
<keyword evidence="3" id="KW-1185">Reference proteome</keyword>
<dbReference type="EMBL" id="VOIH02000003">
    <property type="protein sequence ID" value="KAF3451659.1"/>
    <property type="molecule type" value="Genomic_DNA"/>
</dbReference>
<sequence length="83" mass="9537">MLLVDINELKQETLQGLTGRDRAHGKTMSATETPQRRWWKVFETWLVEDEISDSSGRAKYRDYPSNTRSHDSSVDLGAKVPRS</sequence>
<name>A0A8K0HGC4_9ROSA</name>
<dbReference type="AlphaFoldDB" id="A0A8K0HGC4"/>
<feature type="region of interest" description="Disordered" evidence="1">
    <location>
        <begin position="54"/>
        <end position="83"/>
    </location>
</feature>
<gene>
    <name evidence="2" type="ORF">FNV43_RR07755</name>
</gene>
<evidence type="ECO:0000256" key="1">
    <source>
        <dbReference type="SAM" id="MobiDB-lite"/>
    </source>
</evidence>